<feature type="active site" evidence="8">
    <location>
        <position position="164"/>
    </location>
</feature>
<dbReference type="PANTHER" id="PTHR22981">
    <property type="entry name" value="3-HYDROXYISOBUTYRATE DEHYDROGENASE-RELATED"/>
    <property type="match status" value="1"/>
</dbReference>
<evidence type="ECO:0000259" key="9">
    <source>
        <dbReference type="Pfam" id="PF03446"/>
    </source>
</evidence>
<dbReference type="InterPro" id="IPR029154">
    <property type="entry name" value="HIBADH-like_NADP-bd"/>
</dbReference>
<dbReference type="Gene3D" id="1.10.1040.10">
    <property type="entry name" value="N-(1-d-carboxylethyl)-l-norvaline Dehydrogenase, domain 2"/>
    <property type="match status" value="1"/>
</dbReference>
<dbReference type="Proteomes" id="UP000287124">
    <property type="component" value="Unassembled WGS sequence"/>
</dbReference>
<dbReference type="SUPFAM" id="SSF51735">
    <property type="entry name" value="NAD(P)-binding Rossmann-fold domains"/>
    <property type="match status" value="1"/>
</dbReference>
<evidence type="ECO:0000259" key="10">
    <source>
        <dbReference type="Pfam" id="PF14833"/>
    </source>
</evidence>
<evidence type="ECO:0000256" key="4">
    <source>
        <dbReference type="ARBA" id="ARBA00022456"/>
    </source>
</evidence>
<accession>A0A430KZK7</accession>
<dbReference type="AlphaFoldDB" id="A0A430KZK7"/>
<dbReference type="InterPro" id="IPR015815">
    <property type="entry name" value="HIBADH-related"/>
</dbReference>
<dbReference type="InterPro" id="IPR008927">
    <property type="entry name" value="6-PGluconate_DH-like_C_sf"/>
</dbReference>
<dbReference type="GO" id="GO:0008442">
    <property type="term" value="F:3-hydroxyisobutyrate dehydrogenase activity"/>
    <property type="evidence" value="ECO:0007669"/>
    <property type="project" value="UniProtKB-EC"/>
</dbReference>
<evidence type="ECO:0000313" key="12">
    <source>
        <dbReference type="Proteomes" id="UP000287124"/>
    </source>
</evidence>
<reference evidence="11 12" key="1">
    <citation type="submission" date="2017-06" db="EMBL/GenBank/DDBJ databases">
        <title>Comparative genomic analysis of Ambrosia Fusariam Clade fungi.</title>
        <authorList>
            <person name="Stajich J.E."/>
            <person name="Carrillo J."/>
            <person name="Kijimoto T."/>
            <person name="Eskalen A."/>
            <person name="O'Donnell K."/>
            <person name="Kasson M."/>
        </authorList>
    </citation>
    <scope>NUCLEOTIDE SEQUENCE [LARGE SCALE GENOMIC DNA]</scope>
    <source>
        <strain evidence="11 12">UCR1854</strain>
    </source>
</reference>
<dbReference type="InterPro" id="IPR006115">
    <property type="entry name" value="6PGDH_NADP-bd"/>
</dbReference>
<feature type="domain" description="6-phosphogluconate dehydrogenase NADP-binding" evidence="9">
    <location>
        <begin position="19"/>
        <end position="155"/>
    </location>
</feature>
<evidence type="ECO:0000313" key="11">
    <source>
        <dbReference type="EMBL" id="RTE68903.1"/>
    </source>
</evidence>
<comment type="similarity">
    <text evidence="2">Belongs to the HIBADH-related family. 3-hydroxyisobutyrate dehydrogenase subfamily.</text>
</comment>
<keyword evidence="5" id="KW-0560">Oxidoreductase</keyword>
<dbReference type="Gene3D" id="3.40.50.720">
    <property type="entry name" value="NAD(P)-binding Rossmann-like Domain"/>
    <property type="match status" value="1"/>
</dbReference>
<dbReference type="InterPro" id="IPR013328">
    <property type="entry name" value="6PGD_dom2"/>
</dbReference>
<dbReference type="PIRSF" id="PIRSF000103">
    <property type="entry name" value="HIBADH"/>
    <property type="match status" value="1"/>
</dbReference>
<gene>
    <name evidence="11" type="ORF">BHE90_016714</name>
</gene>
<dbReference type="FunFam" id="1.10.1040.10:FF:000006">
    <property type="entry name" value="3-hydroxyisobutyrate dehydrogenase"/>
    <property type="match status" value="1"/>
</dbReference>
<evidence type="ECO:0000256" key="7">
    <source>
        <dbReference type="ARBA" id="ARBA00049197"/>
    </source>
</evidence>
<keyword evidence="12" id="KW-1185">Reference proteome</keyword>
<dbReference type="EC" id="1.1.1.31" evidence="3"/>
<sequence length="291" mass="31561">MPSSDILVIQDIDRDVMSRFHQETTKDGSLQVELAQNARELAEKATVIITCLPSPPIVKELYCSMVTGHELPRLEQERLFIDTSTIDPPASRSVANLVHNANAGQFVDAPVSGGAVGARAGTLSFMYGAPSQSREFLHRVESILSLMGERIWHMGEQGCGVASKLANNYILAVNNIAVADAMSMGHHWGLDLKALSDLISHSTGRCWPVEVNNPVPGMVEDSPASNDYRPGCPVSMINKDLRLAMVGARASGASIALADKAHDVYNAVDGSFKGKDFSVVYQWLLKQSERE</sequence>
<dbReference type="GO" id="GO:0005739">
    <property type="term" value="C:mitochondrion"/>
    <property type="evidence" value="ECO:0007669"/>
    <property type="project" value="TreeGrafter"/>
</dbReference>
<comment type="pathway">
    <text evidence="1">Amino-acid degradation; L-valine degradation.</text>
</comment>
<protein>
    <recommendedName>
        <fullName evidence="3">3-hydroxyisobutyrate dehydrogenase</fullName>
        <ecNumber evidence="3">1.1.1.31</ecNumber>
    </recommendedName>
</protein>
<keyword evidence="4" id="KW-0101">Branched-chain amino acid catabolism</keyword>
<dbReference type="SUPFAM" id="SSF48179">
    <property type="entry name" value="6-phosphogluconate dehydrogenase C-terminal domain-like"/>
    <property type="match status" value="1"/>
</dbReference>
<proteinExistence type="inferred from homology"/>
<dbReference type="InterPro" id="IPR036291">
    <property type="entry name" value="NAD(P)-bd_dom_sf"/>
</dbReference>
<evidence type="ECO:0000256" key="1">
    <source>
        <dbReference type="ARBA" id="ARBA00005109"/>
    </source>
</evidence>
<evidence type="ECO:0000256" key="5">
    <source>
        <dbReference type="ARBA" id="ARBA00023002"/>
    </source>
</evidence>
<evidence type="ECO:0000256" key="3">
    <source>
        <dbReference type="ARBA" id="ARBA00012991"/>
    </source>
</evidence>
<organism evidence="11 12">
    <name type="scientific">Fusarium euwallaceae</name>
    <dbReference type="NCBI Taxonomy" id="1147111"/>
    <lineage>
        <taxon>Eukaryota</taxon>
        <taxon>Fungi</taxon>
        <taxon>Dikarya</taxon>
        <taxon>Ascomycota</taxon>
        <taxon>Pezizomycotina</taxon>
        <taxon>Sordariomycetes</taxon>
        <taxon>Hypocreomycetidae</taxon>
        <taxon>Hypocreales</taxon>
        <taxon>Nectriaceae</taxon>
        <taxon>Fusarium</taxon>
        <taxon>Fusarium solani species complex</taxon>
    </lineage>
</organism>
<evidence type="ECO:0000256" key="2">
    <source>
        <dbReference type="ARBA" id="ARBA00006013"/>
    </source>
</evidence>
<name>A0A430KZK7_9HYPO</name>
<feature type="domain" description="3-hydroxyisobutyrate dehydrogenase-like NAD-binding" evidence="10">
    <location>
        <begin position="158"/>
        <end position="283"/>
    </location>
</feature>
<dbReference type="GO" id="GO:0050661">
    <property type="term" value="F:NADP binding"/>
    <property type="evidence" value="ECO:0007669"/>
    <property type="project" value="InterPro"/>
</dbReference>
<dbReference type="PANTHER" id="PTHR22981:SF7">
    <property type="entry name" value="3-HYDROXYISOBUTYRATE DEHYDROGENASE, MITOCHONDRIAL"/>
    <property type="match status" value="1"/>
</dbReference>
<dbReference type="Pfam" id="PF03446">
    <property type="entry name" value="NAD_binding_2"/>
    <property type="match status" value="1"/>
</dbReference>
<dbReference type="Pfam" id="PF14833">
    <property type="entry name" value="NAD_binding_11"/>
    <property type="match status" value="1"/>
</dbReference>
<evidence type="ECO:0000256" key="6">
    <source>
        <dbReference type="ARBA" id="ARBA00023027"/>
    </source>
</evidence>
<dbReference type="GO" id="GO:0006574">
    <property type="term" value="P:L-valine catabolic process"/>
    <property type="evidence" value="ECO:0007669"/>
    <property type="project" value="TreeGrafter"/>
</dbReference>
<comment type="catalytic activity">
    <reaction evidence="7">
        <text>3-hydroxy-2-methylpropanoate + NAD(+) = 2-methyl-3-oxopropanoate + NADH + H(+)</text>
        <dbReference type="Rhea" id="RHEA:17681"/>
        <dbReference type="ChEBI" id="CHEBI:11805"/>
        <dbReference type="ChEBI" id="CHEBI:15378"/>
        <dbReference type="ChEBI" id="CHEBI:57540"/>
        <dbReference type="ChEBI" id="CHEBI:57700"/>
        <dbReference type="ChEBI" id="CHEBI:57945"/>
        <dbReference type="EC" id="1.1.1.31"/>
    </reaction>
</comment>
<evidence type="ECO:0000256" key="8">
    <source>
        <dbReference type="PIRSR" id="PIRSR000103-1"/>
    </source>
</evidence>
<comment type="caution">
    <text evidence="11">The sequence shown here is derived from an EMBL/GenBank/DDBJ whole genome shotgun (WGS) entry which is preliminary data.</text>
</comment>
<keyword evidence="6" id="KW-0520">NAD</keyword>
<dbReference type="GO" id="GO:0051287">
    <property type="term" value="F:NAD binding"/>
    <property type="evidence" value="ECO:0007669"/>
    <property type="project" value="InterPro"/>
</dbReference>
<dbReference type="EMBL" id="MIKF01000681">
    <property type="protein sequence ID" value="RTE68903.1"/>
    <property type="molecule type" value="Genomic_DNA"/>
</dbReference>